<comment type="caution">
    <text evidence="2">The sequence shown here is derived from an EMBL/GenBank/DDBJ whole genome shotgun (WGS) entry which is preliminary data.</text>
</comment>
<gene>
    <name evidence="2" type="ORF">LVIROSA_LOCUS30517</name>
</gene>
<evidence type="ECO:0000259" key="1">
    <source>
        <dbReference type="Pfam" id="PF04859"/>
    </source>
</evidence>
<dbReference type="InterPro" id="IPR040225">
    <property type="entry name" value="GIL1-like"/>
</dbReference>
<dbReference type="GO" id="GO:0009959">
    <property type="term" value="P:negative gravitropism"/>
    <property type="evidence" value="ECO:0007669"/>
    <property type="project" value="InterPro"/>
</dbReference>
<keyword evidence="3" id="KW-1185">Reference proteome</keyword>
<sequence>MGSVNRSTVTPRKSRLARTFAKFFNEEDEKFQENAAMDAFIAKVFATISSVKATYAQDAQSPHDADGIQSADQIVVTELKRLSKFKQS</sequence>
<dbReference type="Proteomes" id="UP001157418">
    <property type="component" value="Unassembled WGS sequence"/>
</dbReference>
<proteinExistence type="predicted"/>
<reference evidence="2 3" key="1">
    <citation type="submission" date="2022-01" db="EMBL/GenBank/DDBJ databases">
        <authorList>
            <person name="Xiong W."/>
            <person name="Schranz E."/>
        </authorList>
    </citation>
    <scope>NUCLEOTIDE SEQUENCE [LARGE SCALE GENOMIC DNA]</scope>
</reference>
<dbReference type="EMBL" id="CAKMRJ010005523">
    <property type="protein sequence ID" value="CAH1444706.1"/>
    <property type="molecule type" value="Genomic_DNA"/>
</dbReference>
<dbReference type="Pfam" id="PF04859">
    <property type="entry name" value="DUF641"/>
    <property type="match status" value="1"/>
</dbReference>
<name>A0AAU9P3M9_9ASTR</name>
<dbReference type="AlphaFoldDB" id="A0AAU9P3M9"/>
<feature type="domain" description="DUF641" evidence="1">
    <location>
        <begin position="33"/>
        <end position="87"/>
    </location>
</feature>
<dbReference type="PANTHER" id="PTHR31161">
    <property type="entry name" value="PROTEIN GRAVITROPIC IN THE LIGHT 1"/>
    <property type="match status" value="1"/>
</dbReference>
<evidence type="ECO:0000313" key="2">
    <source>
        <dbReference type="EMBL" id="CAH1444706.1"/>
    </source>
</evidence>
<organism evidence="2 3">
    <name type="scientific">Lactuca virosa</name>
    <dbReference type="NCBI Taxonomy" id="75947"/>
    <lineage>
        <taxon>Eukaryota</taxon>
        <taxon>Viridiplantae</taxon>
        <taxon>Streptophyta</taxon>
        <taxon>Embryophyta</taxon>
        <taxon>Tracheophyta</taxon>
        <taxon>Spermatophyta</taxon>
        <taxon>Magnoliopsida</taxon>
        <taxon>eudicotyledons</taxon>
        <taxon>Gunneridae</taxon>
        <taxon>Pentapetalae</taxon>
        <taxon>asterids</taxon>
        <taxon>campanulids</taxon>
        <taxon>Asterales</taxon>
        <taxon>Asteraceae</taxon>
        <taxon>Cichorioideae</taxon>
        <taxon>Cichorieae</taxon>
        <taxon>Lactucinae</taxon>
        <taxon>Lactuca</taxon>
    </lineage>
</organism>
<evidence type="ECO:0000313" key="3">
    <source>
        <dbReference type="Proteomes" id="UP001157418"/>
    </source>
</evidence>
<dbReference type="InterPro" id="IPR006943">
    <property type="entry name" value="DUF641_pln"/>
</dbReference>
<protein>
    <recommendedName>
        <fullName evidence="1">DUF641 domain-containing protein</fullName>
    </recommendedName>
</protein>
<accession>A0AAU9P3M9</accession>
<dbReference type="GO" id="GO:0009639">
    <property type="term" value="P:response to red or far red light"/>
    <property type="evidence" value="ECO:0007669"/>
    <property type="project" value="InterPro"/>
</dbReference>